<name>A0A5C1QGF9_9SPIO</name>
<dbReference type="EMBL" id="CP035807">
    <property type="protein sequence ID" value="QEN06159.1"/>
    <property type="molecule type" value="Genomic_DNA"/>
</dbReference>
<dbReference type="RefSeq" id="WP_149569393.1">
    <property type="nucleotide sequence ID" value="NZ_CP035807.1"/>
</dbReference>
<evidence type="ECO:0000313" key="2">
    <source>
        <dbReference type="Proteomes" id="UP000323824"/>
    </source>
</evidence>
<dbReference type="OrthoDB" id="371348at2"/>
<reference evidence="1 2" key="1">
    <citation type="submission" date="2019-02" db="EMBL/GenBank/DDBJ databases">
        <authorList>
            <person name="Fomenkov A."/>
            <person name="Dubinina G."/>
            <person name="Grabovich M."/>
            <person name="Vincze T."/>
            <person name="Roberts R.J."/>
        </authorList>
    </citation>
    <scope>NUCLEOTIDE SEQUENCE [LARGE SCALE GENOMIC DNA]</scope>
    <source>
        <strain evidence="1 2">P</strain>
    </source>
</reference>
<evidence type="ECO:0000313" key="1">
    <source>
        <dbReference type="EMBL" id="QEN06159.1"/>
    </source>
</evidence>
<proteinExistence type="predicted"/>
<accession>A0A5C1QGF9</accession>
<gene>
    <name evidence="1" type="ORF">EW093_16180</name>
</gene>
<organism evidence="1 2">
    <name type="scientific">Thiospirochaeta perfilievii</name>
    <dbReference type="NCBI Taxonomy" id="252967"/>
    <lineage>
        <taxon>Bacteria</taxon>
        <taxon>Pseudomonadati</taxon>
        <taxon>Spirochaetota</taxon>
        <taxon>Spirochaetia</taxon>
        <taxon>Spirochaetales</taxon>
        <taxon>Spirochaetaceae</taxon>
        <taxon>Thiospirochaeta</taxon>
    </lineage>
</organism>
<protein>
    <submittedName>
        <fullName evidence="1">Uncharacterized protein</fullName>
    </submittedName>
</protein>
<dbReference type="AlphaFoldDB" id="A0A5C1QGF9"/>
<keyword evidence="2" id="KW-1185">Reference proteome</keyword>
<sequence>MSDKKFNLRLEQYKLDDLKNKKIDLNESDKEYLDYIESSNKNFFEKFNISELAEETKTRLDNSPSIVKFPKKVVTGLLTAAACLILVFNILPTADSKDSDDILLKGSEQINIYLKDMDKIEKLRDLDRVYENDQLQITYKTSDNFGIIFSVDGLNNITFHYPEEVFSSTKLDIGKEVTLPSSYTLDAAPYFEKFYLVTSNSSFDFSFVRNATLDIKIDQGKIVTDLELPSKYNIKTITLLKE</sequence>
<dbReference type="KEGG" id="sper:EW093_16180"/>
<dbReference type="Proteomes" id="UP000323824">
    <property type="component" value="Chromosome"/>
</dbReference>
<reference evidence="1 2" key="2">
    <citation type="submission" date="2019-09" db="EMBL/GenBank/DDBJ databases">
        <title>Complete Genome Sequence and Methylome Analysis of free living Spirochaetas.</title>
        <authorList>
            <person name="Leshcheva N."/>
            <person name="Mikheeva N."/>
        </authorList>
    </citation>
    <scope>NUCLEOTIDE SEQUENCE [LARGE SCALE GENOMIC DNA]</scope>
    <source>
        <strain evidence="1 2">P</strain>
    </source>
</reference>